<dbReference type="SMART" id="SM00020">
    <property type="entry name" value="Tryp_SPc"/>
    <property type="match status" value="1"/>
</dbReference>
<dbReference type="PROSITE" id="PS00135">
    <property type="entry name" value="TRYPSIN_SER"/>
    <property type="match status" value="1"/>
</dbReference>
<sequence>MLRKIVENLTIIILLQPLLYAELTYGIHVLSIDYHPSWRKLSLENCGTRRFNGSGKSPIAAMGEYPWFVRLGYLTITKSSKYSKKTTQLNFRCIGSIISDWFILTAAHCVVSLPPNMRLNRIRVGDYNLVTNPDCEGAECNDPYVDHQIAKVIAHEKFNGPVKLQHDIALVMVTEPIEFTDWVRPICLPRGSMLGRDFIRDTIEVSGWAEYHKKNREMSDTLLKAVVSIIKPENCNYQRMKIDGKNQYCVGGGKNRRDACLGDSGGPLMKFTKTSEQDVEPRFYNLGIVSFGPGNCGASTQSVVYTRTASYISWILNNLY</sequence>
<dbReference type="InterPro" id="IPR043504">
    <property type="entry name" value="Peptidase_S1_PA_chymotrypsin"/>
</dbReference>
<evidence type="ECO:0000256" key="5">
    <source>
        <dbReference type="RuleBase" id="RU363034"/>
    </source>
</evidence>
<keyword evidence="1" id="KW-0732">Signal</keyword>
<dbReference type="PANTHER" id="PTHR24256">
    <property type="entry name" value="TRYPTASE-RELATED"/>
    <property type="match status" value="1"/>
</dbReference>
<organism evidence="7 8">
    <name type="scientific">Trichogramma kaykai</name>
    <dbReference type="NCBI Taxonomy" id="54128"/>
    <lineage>
        <taxon>Eukaryota</taxon>
        <taxon>Metazoa</taxon>
        <taxon>Ecdysozoa</taxon>
        <taxon>Arthropoda</taxon>
        <taxon>Hexapoda</taxon>
        <taxon>Insecta</taxon>
        <taxon>Pterygota</taxon>
        <taxon>Neoptera</taxon>
        <taxon>Endopterygota</taxon>
        <taxon>Hymenoptera</taxon>
        <taxon>Apocrita</taxon>
        <taxon>Proctotrupomorpha</taxon>
        <taxon>Chalcidoidea</taxon>
        <taxon>Trichogrammatidae</taxon>
        <taxon>Trichogramma</taxon>
    </lineage>
</organism>
<accession>A0ABD2WDH0</accession>
<feature type="domain" description="Peptidase S1" evidence="6">
    <location>
        <begin position="50"/>
        <end position="320"/>
    </location>
</feature>
<dbReference type="Proteomes" id="UP001627154">
    <property type="component" value="Unassembled WGS sequence"/>
</dbReference>
<dbReference type="Pfam" id="PF00089">
    <property type="entry name" value="Trypsin"/>
    <property type="match status" value="1"/>
</dbReference>
<gene>
    <name evidence="7" type="ORF">TKK_014119</name>
</gene>
<dbReference type="PRINTS" id="PR00722">
    <property type="entry name" value="CHYMOTRYPSIN"/>
</dbReference>
<proteinExistence type="inferred from homology"/>
<keyword evidence="2" id="KW-1015">Disulfide bond</keyword>
<evidence type="ECO:0000259" key="6">
    <source>
        <dbReference type="PROSITE" id="PS50240"/>
    </source>
</evidence>
<keyword evidence="3" id="KW-0325">Glycoprotein</keyword>
<evidence type="ECO:0000256" key="3">
    <source>
        <dbReference type="ARBA" id="ARBA00023180"/>
    </source>
</evidence>
<evidence type="ECO:0000313" key="8">
    <source>
        <dbReference type="Proteomes" id="UP001627154"/>
    </source>
</evidence>
<comment type="similarity">
    <text evidence="4">Belongs to the peptidase S1 family. CLIP subfamily.</text>
</comment>
<keyword evidence="5" id="KW-0645">Protease</keyword>
<keyword evidence="8" id="KW-1185">Reference proteome</keyword>
<dbReference type="InterPro" id="IPR033116">
    <property type="entry name" value="TRYPSIN_SER"/>
</dbReference>
<dbReference type="GO" id="GO:0006508">
    <property type="term" value="P:proteolysis"/>
    <property type="evidence" value="ECO:0007669"/>
    <property type="project" value="UniProtKB-KW"/>
</dbReference>
<dbReference type="InterPro" id="IPR018114">
    <property type="entry name" value="TRYPSIN_HIS"/>
</dbReference>
<dbReference type="InterPro" id="IPR001314">
    <property type="entry name" value="Peptidase_S1A"/>
</dbReference>
<dbReference type="PROSITE" id="PS00134">
    <property type="entry name" value="TRYPSIN_HIS"/>
    <property type="match status" value="1"/>
</dbReference>
<dbReference type="GO" id="GO:0008236">
    <property type="term" value="F:serine-type peptidase activity"/>
    <property type="evidence" value="ECO:0007669"/>
    <property type="project" value="UniProtKB-KW"/>
</dbReference>
<dbReference type="PROSITE" id="PS50240">
    <property type="entry name" value="TRYPSIN_DOM"/>
    <property type="match status" value="1"/>
</dbReference>
<protein>
    <recommendedName>
        <fullName evidence="6">Peptidase S1 domain-containing protein</fullName>
    </recommendedName>
</protein>
<dbReference type="SUPFAM" id="SSF50494">
    <property type="entry name" value="Trypsin-like serine proteases"/>
    <property type="match status" value="1"/>
</dbReference>
<evidence type="ECO:0000313" key="7">
    <source>
        <dbReference type="EMBL" id="KAL3391049.1"/>
    </source>
</evidence>
<keyword evidence="5" id="KW-0720">Serine protease</keyword>
<dbReference type="EMBL" id="JBJJXI010000112">
    <property type="protein sequence ID" value="KAL3391049.1"/>
    <property type="molecule type" value="Genomic_DNA"/>
</dbReference>
<comment type="caution">
    <text evidence="7">The sequence shown here is derived from an EMBL/GenBank/DDBJ whole genome shotgun (WGS) entry which is preliminary data.</text>
</comment>
<dbReference type="InterPro" id="IPR001254">
    <property type="entry name" value="Trypsin_dom"/>
</dbReference>
<name>A0ABD2WDH0_9HYME</name>
<dbReference type="InterPro" id="IPR051487">
    <property type="entry name" value="Ser/Thr_Proteases_Immune/Dev"/>
</dbReference>
<dbReference type="Gene3D" id="2.40.10.10">
    <property type="entry name" value="Trypsin-like serine proteases"/>
    <property type="match status" value="2"/>
</dbReference>
<dbReference type="AlphaFoldDB" id="A0ABD2WDH0"/>
<keyword evidence="5" id="KW-0378">Hydrolase</keyword>
<dbReference type="FunFam" id="2.40.10.10:FF:000028">
    <property type="entry name" value="Serine protease easter"/>
    <property type="match status" value="1"/>
</dbReference>
<evidence type="ECO:0000256" key="2">
    <source>
        <dbReference type="ARBA" id="ARBA00023157"/>
    </source>
</evidence>
<dbReference type="CDD" id="cd00190">
    <property type="entry name" value="Tryp_SPc"/>
    <property type="match status" value="1"/>
</dbReference>
<reference evidence="7 8" key="1">
    <citation type="journal article" date="2024" name="bioRxiv">
        <title>A reference genome for Trichogramma kaykai: A tiny desert-dwelling parasitoid wasp with competing sex-ratio distorters.</title>
        <authorList>
            <person name="Culotta J."/>
            <person name="Lindsey A.R."/>
        </authorList>
    </citation>
    <scope>NUCLEOTIDE SEQUENCE [LARGE SCALE GENOMIC DNA]</scope>
    <source>
        <strain evidence="7 8">KSX58</strain>
    </source>
</reference>
<dbReference type="InterPro" id="IPR009003">
    <property type="entry name" value="Peptidase_S1_PA"/>
</dbReference>
<evidence type="ECO:0000256" key="1">
    <source>
        <dbReference type="ARBA" id="ARBA00022729"/>
    </source>
</evidence>
<evidence type="ECO:0000256" key="4">
    <source>
        <dbReference type="ARBA" id="ARBA00024195"/>
    </source>
</evidence>